<feature type="transmembrane region" description="Helical" evidence="1">
    <location>
        <begin position="80"/>
        <end position="106"/>
    </location>
</feature>
<keyword evidence="1" id="KW-0472">Membrane</keyword>
<dbReference type="OrthoDB" id="3230271at2"/>
<keyword evidence="1" id="KW-0812">Transmembrane</keyword>
<reference evidence="2 3" key="1">
    <citation type="submission" date="2018-01" db="EMBL/GenBank/DDBJ databases">
        <title>Cryobacterium sp. nov., from glaciers in China.</title>
        <authorList>
            <person name="Liu Q."/>
            <person name="Xin Y.-H."/>
        </authorList>
    </citation>
    <scope>NUCLEOTIDE SEQUENCE [LARGE SCALE GENOMIC DNA]</scope>
    <source>
        <strain evidence="2 3">TMB1-8</strain>
    </source>
</reference>
<feature type="transmembrane region" description="Helical" evidence="1">
    <location>
        <begin position="127"/>
        <end position="149"/>
    </location>
</feature>
<evidence type="ECO:0000256" key="1">
    <source>
        <dbReference type="SAM" id="Phobius"/>
    </source>
</evidence>
<feature type="transmembrane region" description="Helical" evidence="1">
    <location>
        <begin position="179"/>
        <end position="203"/>
    </location>
</feature>
<name>A0A2S3ZPC5_9MICO</name>
<dbReference type="EMBL" id="PPXF01000014">
    <property type="protein sequence ID" value="POH70845.1"/>
    <property type="molecule type" value="Genomic_DNA"/>
</dbReference>
<accession>A0A2S3ZPC5</accession>
<comment type="caution">
    <text evidence="2">The sequence shown here is derived from an EMBL/GenBank/DDBJ whole genome shotgun (WGS) entry which is preliminary data.</text>
</comment>
<feature type="transmembrane region" description="Helical" evidence="1">
    <location>
        <begin position="267"/>
        <end position="297"/>
    </location>
</feature>
<sequence>MGFIPLVVIIAALALVWLAVARLRSTEAFRRVTVPAGLAPSLHAARRAFRRRAALATTAAVVVGALALAVDHAMPAGYDLVFLLVPALMSLAGLLVIAALPGVPVAESGSQRSADLAPRHPWSFAPAWARVLPATAGVLLLGVIVAFGLTSEAAEDGLFRAIRIDSGAYSSTATPYPGWYYGVPVLIVTVALAIAAATALARVAASARPTHTTLREADQVMRLLITRVIVKLTTGTFIVYLGGLMFMGGRAMSAASGQWFDGSYAEIQPWFTVALTLFCVGLIVVGIGVALLLLAVLDAVTPPFTVRPAPSTLQPAEPTTRV</sequence>
<keyword evidence="1" id="KW-1133">Transmembrane helix</keyword>
<dbReference type="RefSeq" id="WP_103430131.1">
    <property type="nucleotide sequence ID" value="NZ_PPXF01000014.1"/>
</dbReference>
<dbReference type="Proteomes" id="UP000237104">
    <property type="component" value="Unassembled WGS sequence"/>
</dbReference>
<proteinExistence type="predicted"/>
<feature type="transmembrane region" description="Helical" evidence="1">
    <location>
        <begin position="53"/>
        <end position="74"/>
    </location>
</feature>
<dbReference type="AlphaFoldDB" id="A0A2S3ZPC5"/>
<feature type="transmembrane region" description="Helical" evidence="1">
    <location>
        <begin position="224"/>
        <end position="247"/>
    </location>
</feature>
<evidence type="ECO:0000313" key="3">
    <source>
        <dbReference type="Proteomes" id="UP000237104"/>
    </source>
</evidence>
<evidence type="ECO:0000313" key="2">
    <source>
        <dbReference type="EMBL" id="POH70845.1"/>
    </source>
</evidence>
<feature type="transmembrane region" description="Helical" evidence="1">
    <location>
        <begin position="6"/>
        <end position="23"/>
    </location>
</feature>
<gene>
    <name evidence="2" type="ORF">C3B59_04040</name>
</gene>
<protein>
    <submittedName>
        <fullName evidence="2">Uncharacterized protein</fullName>
    </submittedName>
</protein>
<organism evidence="2 3">
    <name type="scientific">Cryobacterium zongtaii</name>
    <dbReference type="NCBI Taxonomy" id="1259217"/>
    <lineage>
        <taxon>Bacteria</taxon>
        <taxon>Bacillati</taxon>
        <taxon>Actinomycetota</taxon>
        <taxon>Actinomycetes</taxon>
        <taxon>Micrococcales</taxon>
        <taxon>Microbacteriaceae</taxon>
        <taxon>Cryobacterium</taxon>
    </lineage>
</organism>